<dbReference type="PROSITE" id="PS50600">
    <property type="entry name" value="ULP_PROTEASE"/>
    <property type="match status" value="1"/>
</dbReference>
<dbReference type="InterPro" id="IPR003653">
    <property type="entry name" value="Peptidase_C48_C"/>
</dbReference>
<accession>A0A0G2F590</accession>
<comment type="similarity">
    <text evidence="1">Belongs to the peptidase C48 family.</text>
</comment>
<feature type="compositionally biased region" description="Polar residues" evidence="4">
    <location>
        <begin position="483"/>
        <end position="493"/>
    </location>
</feature>
<evidence type="ECO:0000256" key="4">
    <source>
        <dbReference type="SAM" id="MobiDB-lite"/>
    </source>
</evidence>
<dbReference type="AlphaFoldDB" id="A0A0G2F590"/>
<keyword evidence="2" id="KW-0645">Protease</keyword>
<proteinExistence type="inferred from homology"/>
<evidence type="ECO:0000259" key="5">
    <source>
        <dbReference type="PROSITE" id="PS50600"/>
    </source>
</evidence>
<reference evidence="6 7" key="1">
    <citation type="submission" date="2015-05" db="EMBL/GenBank/DDBJ databases">
        <title>Distinctive expansion of gene families associated with plant cell wall degradation and secondary metabolism in the genomes of grapevine trunk pathogens.</title>
        <authorList>
            <person name="Lawrence D.P."/>
            <person name="Travadon R."/>
            <person name="Rolshausen P.E."/>
            <person name="Baumgartner K."/>
        </authorList>
    </citation>
    <scope>NUCLEOTIDE SEQUENCE [LARGE SCALE GENOMIC DNA]</scope>
    <source>
        <strain evidence="6">DA912</strain>
    </source>
</reference>
<feature type="compositionally biased region" description="Low complexity" evidence="4">
    <location>
        <begin position="305"/>
        <end position="321"/>
    </location>
</feature>
<evidence type="ECO:0000313" key="7">
    <source>
        <dbReference type="Proteomes" id="UP000034680"/>
    </source>
</evidence>
<feature type="compositionally biased region" description="Low complexity" evidence="4">
    <location>
        <begin position="501"/>
        <end position="512"/>
    </location>
</feature>
<dbReference type="Pfam" id="PF02902">
    <property type="entry name" value="Peptidase_C48"/>
    <property type="match status" value="1"/>
</dbReference>
<dbReference type="Proteomes" id="UP000034680">
    <property type="component" value="Unassembled WGS sequence"/>
</dbReference>
<evidence type="ECO:0000256" key="3">
    <source>
        <dbReference type="ARBA" id="ARBA00022801"/>
    </source>
</evidence>
<comment type="caution">
    <text evidence="6">The sequence shown here is derived from an EMBL/GenBank/DDBJ whole genome shotgun (WGS) entry which is preliminary data.</text>
</comment>
<feature type="region of interest" description="Disordered" evidence="4">
    <location>
        <begin position="573"/>
        <end position="646"/>
    </location>
</feature>
<dbReference type="InterPro" id="IPR038765">
    <property type="entry name" value="Papain-like_cys_pep_sf"/>
</dbReference>
<feature type="compositionally biased region" description="Basic and acidic residues" evidence="4">
    <location>
        <begin position="352"/>
        <end position="361"/>
    </location>
</feature>
<gene>
    <name evidence="6" type="ORF">UCDDA912_g10698</name>
</gene>
<keyword evidence="7" id="KW-1185">Reference proteome</keyword>
<protein>
    <recommendedName>
        <fullName evidence="5">Ubiquitin-like protease family profile domain-containing protein</fullName>
    </recommendedName>
</protein>
<dbReference type="OrthoDB" id="4841449at2759"/>
<organism evidence="6 7">
    <name type="scientific">Diaporthe ampelina</name>
    <dbReference type="NCBI Taxonomy" id="1214573"/>
    <lineage>
        <taxon>Eukaryota</taxon>
        <taxon>Fungi</taxon>
        <taxon>Dikarya</taxon>
        <taxon>Ascomycota</taxon>
        <taxon>Pezizomycotina</taxon>
        <taxon>Sordariomycetes</taxon>
        <taxon>Sordariomycetidae</taxon>
        <taxon>Diaporthales</taxon>
        <taxon>Diaporthaceae</taxon>
        <taxon>Diaporthe</taxon>
    </lineage>
</organism>
<feature type="compositionally biased region" description="Basic and acidic residues" evidence="4">
    <location>
        <begin position="397"/>
        <end position="413"/>
    </location>
</feature>
<feature type="domain" description="Ubiquitin-like protease family profile" evidence="5">
    <location>
        <begin position="668"/>
        <end position="848"/>
    </location>
</feature>
<sequence length="1101" mass="118667">MSDTPIDAGLRGALQHFSRVSGRIQRAVPVPVPVPAAPPDLQDAWDSLFSTYLARHRLPPYEQAGAGAATASLSQSPAASNQQLSREPHLAALAASPLFPAWSRVAFASWLLNLEPQDVQEQDQAEDQGHIAFSDRIALTCQALYADEYAQAVAAANADTPRRLAHLAKVWDTTIHVLTFVLSRHGVLGSRDFLLSLGRLHKQGFTLAQVADAITSQHAVAFRAGRTLEPKTICTKAVIALGGVSARTRQAAGKGKKKKKEEEKPQKRRHPRLVQQPAAGSGPGPAPEPPTHIPDQPRENDDPDSSSSFSPSSSSSSSSSSDRGDGVDLAWAELPDQWSDGDVDDAGVDQQQQDREPDEHGSAVPPTGGTKTTAGQRTAPARYHNSRPDTPTSVQERPSRAHRDPSRIKKQEEEAAAEAHTLGSGDEATRVHKPNNAQGATLACSTRPTTPSRRRSTESTLPEAGRGYTPDDDGPIAADDASSLITGEASNTGPGAEQRHAATPAASQASSPSPSPMPRRPRQPTPQFDFQFSHPAVHDGAAAAAQGLIDLKEQTQTPSSQGLVSYELTHITTIRGHGKKRQRSDSEPRDSAPPSWKHLKKSSASSWPMAQLPAFPEEQDQQQHHQQQGQLNLGPDSDPGPGLLVPGQASVVRARIATRDPQAKGPLLQDVYSSVKELDSGELVGDHIINASIRRLRTNAPPHSASVAIVDSLAPEVFSRTVQTRRAILATFPSPYESIIIPVNDRAGRHWFLCHFCFVEQRSGGVGRPPCIVPTLKVLDPYDHQHESRSARLCAGRVRDWLAWLLCEDARLQQGDSRGGIAIEQCPCPRQPNSFDCGPYIIMFAACITGALPLPAELPDSATMRLMLRQSLFTAQDTLLTQIAAAAEDDNPAVVARRPGVARPQLCVFARRHAVWDDLDRLGGATARSRAAEPTRRVRELEAAEACLFAAALAAERAEAHHRAAIGHALTLSQAVAQLADLFDEEMQALRRFLDAGAERRAKSDAILEELTGLNNSSGGGSGRAAEALMAGLEHGARAMSILTRGGDKNHRESCVISRAAVEAWGLCVAWVVIRRKFVEREEALHTWAARSRDRVGITTY</sequence>
<feature type="region of interest" description="Disordered" evidence="4">
    <location>
        <begin position="247"/>
        <end position="539"/>
    </location>
</feature>
<dbReference type="Gene3D" id="3.40.395.10">
    <property type="entry name" value="Adenoviral Proteinase, Chain A"/>
    <property type="match status" value="1"/>
</dbReference>
<keyword evidence="3" id="KW-0378">Hydrolase</keyword>
<dbReference type="GO" id="GO:0019783">
    <property type="term" value="F:ubiquitin-like protein peptidase activity"/>
    <property type="evidence" value="ECO:0007669"/>
    <property type="project" value="UniProtKB-ARBA"/>
</dbReference>
<reference evidence="6 7" key="2">
    <citation type="submission" date="2015-05" db="EMBL/GenBank/DDBJ databases">
        <authorList>
            <person name="Morales-Cruz A."/>
            <person name="Amrine K.C."/>
            <person name="Cantu D."/>
        </authorList>
    </citation>
    <scope>NUCLEOTIDE SEQUENCE [LARGE SCALE GENOMIC DNA]</scope>
    <source>
        <strain evidence="6">DA912</strain>
    </source>
</reference>
<dbReference type="EMBL" id="LCUC01000822">
    <property type="protein sequence ID" value="KKY29379.1"/>
    <property type="molecule type" value="Genomic_DNA"/>
</dbReference>
<evidence type="ECO:0000313" key="6">
    <source>
        <dbReference type="EMBL" id="KKY29379.1"/>
    </source>
</evidence>
<dbReference type="SUPFAM" id="SSF54001">
    <property type="entry name" value="Cysteine proteinases"/>
    <property type="match status" value="1"/>
</dbReference>
<evidence type="ECO:0000256" key="2">
    <source>
        <dbReference type="ARBA" id="ARBA00022670"/>
    </source>
</evidence>
<dbReference type="GO" id="GO:0006508">
    <property type="term" value="P:proteolysis"/>
    <property type="evidence" value="ECO:0007669"/>
    <property type="project" value="UniProtKB-KW"/>
</dbReference>
<name>A0A0G2F590_9PEZI</name>
<evidence type="ECO:0000256" key="1">
    <source>
        <dbReference type="ARBA" id="ARBA00005234"/>
    </source>
</evidence>
<dbReference type="GO" id="GO:0008234">
    <property type="term" value="F:cysteine-type peptidase activity"/>
    <property type="evidence" value="ECO:0007669"/>
    <property type="project" value="InterPro"/>
</dbReference>